<dbReference type="SUPFAM" id="SSF56801">
    <property type="entry name" value="Acetyl-CoA synthetase-like"/>
    <property type="match status" value="1"/>
</dbReference>
<proteinExistence type="evidence at transcript level"/>
<dbReference type="PROSITE" id="PS00455">
    <property type="entry name" value="AMP_BINDING"/>
    <property type="match status" value="1"/>
</dbReference>
<dbReference type="InterPro" id="IPR051414">
    <property type="entry name" value="Adenylate-forming_Reductase"/>
</dbReference>
<dbReference type="PANTHER" id="PTHR43439">
    <property type="entry name" value="PHENYLACETATE-COENZYME A LIGASE"/>
    <property type="match status" value="1"/>
</dbReference>
<keyword evidence="1" id="KW-0596">Phosphopantetheine</keyword>
<dbReference type="Pfam" id="PF07993">
    <property type="entry name" value="NAD_binding_4"/>
    <property type="match status" value="1"/>
</dbReference>
<dbReference type="Gene3D" id="3.40.50.720">
    <property type="entry name" value="NAD(P)-binding Rossmann-like Domain"/>
    <property type="match status" value="1"/>
</dbReference>
<dbReference type="InterPro" id="IPR013120">
    <property type="entry name" value="FAR_NAD-bd"/>
</dbReference>
<dbReference type="InterPro" id="IPR036291">
    <property type="entry name" value="NAD(P)-bd_dom_sf"/>
</dbReference>
<evidence type="ECO:0000259" key="3">
    <source>
        <dbReference type="Pfam" id="PF00501"/>
    </source>
</evidence>
<evidence type="ECO:0000259" key="4">
    <source>
        <dbReference type="Pfam" id="PF00550"/>
    </source>
</evidence>
<dbReference type="AlphaFoldDB" id="A0A1P8NTM0"/>
<dbReference type="InterPro" id="IPR000873">
    <property type="entry name" value="AMP-dep_synth/lig_dom"/>
</dbReference>
<dbReference type="InterPro" id="IPR042099">
    <property type="entry name" value="ANL_N_sf"/>
</dbReference>
<dbReference type="InterPro" id="IPR020845">
    <property type="entry name" value="AMP-binding_CS"/>
</dbReference>
<feature type="domain" description="Thioester reductase (TE)" evidence="5">
    <location>
        <begin position="694"/>
        <end position="927"/>
    </location>
</feature>
<dbReference type="InterPro" id="IPR009081">
    <property type="entry name" value="PP-bd_ACP"/>
</dbReference>
<dbReference type="PANTHER" id="PTHR43439:SF2">
    <property type="entry name" value="ENZYME, PUTATIVE (JCVI)-RELATED"/>
    <property type="match status" value="1"/>
</dbReference>
<reference evidence="6" key="1">
    <citation type="submission" date="2016-05" db="EMBL/GenBank/DDBJ databases">
        <authorList>
            <person name="Lavstsen T."/>
            <person name="Jespersen J.S."/>
        </authorList>
    </citation>
    <scope>NUCLEOTIDE SEQUENCE</scope>
    <source>
        <strain evidence="6">NK17</strain>
    </source>
</reference>
<feature type="domain" description="AMP-dependent synthetase/ligase" evidence="3">
    <location>
        <begin position="39"/>
        <end position="340"/>
    </location>
</feature>
<feature type="domain" description="Carrier" evidence="4">
    <location>
        <begin position="570"/>
        <end position="639"/>
    </location>
</feature>
<dbReference type="EMBL" id="KX190828">
    <property type="protein sequence ID" value="APX44017.1"/>
    <property type="molecule type" value="mRNA"/>
</dbReference>
<evidence type="ECO:0000256" key="1">
    <source>
        <dbReference type="ARBA" id="ARBA00022450"/>
    </source>
</evidence>
<keyword evidence="2" id="KW-0597">Phosphoprotein</keyword>
<dbReference type="SUPFAM" id="SSF51735">
    <property type="entry name" value="NAD(P)-binding Rossmann-fold domains"/>
    <property type="match status" value="1"/>
</dbReference>
<protein>
    <submittedName>
        <fullName evidence="6">Polyketide synthase</fullName>
    </submittedName>
</protein>
<dbReference type="Pfam" id="PF00501">
    <property type="entry name" value="AMP-binding"/>
    <property type="match status" value="1"/>
</dbReference>
<name>A0A1P8NTM0_PESMI</name>
<accession>A0A1P8NTM0</accession>
<dbReference type="Gene3D" id="3.40.50.12780">
    <property type="entry name" value="N-terminal domain of ligase-like"/>
    <property type="match status" value="1"/>
</dbReference>
<gene>
    <name evidence="6" type="primary">pks46</name>
</gene>
<organism evidence="6">
    <name type="scientific">Pestalotiopsis microspora</name>
    <dbReference type="NCBI Taxonomy" id="85828"/>
    <lineage>
        <taxon>Eukaryota</taxon>
        <taxon>Fungi</taxon>
        <taxon>Dikarya</taxon>
        <taxon>Ascomycota</taxon>
        <taxon>Pezizomycotina</taxon>
        <taxon>Sordariomycetes</taxon>
        <taxon>Xylariomycetidae</taxon>
        <taxon>Amphisphaeriales</taxon>
        <taxon>Sporocadaceae</taxon>
        <taxon>Pestalotiopsis</taxon>
    </lineage>
</organism>
<evidence type="ECO:0000256" key="2">
    <source>
        <dbReference type="ARBA" id="ARBA00022553"/>
    </source>
</evidence>
<evidence type="ECO:0000259" key="5">
    <source>
        <dbReference type="Pfam" id="PF07993"/>
    </source>
</evidence>
<dbReference type="Pfam" id="PF23562">
    <property type="entry name" value="AMP-binding_C_3"/>
    <property type="match status" value="1"/>
</dbReference>
<dbReference type="Pfam" id="PF00550">
    <property type="entry name" value="PP-binding"/>
    <property type="match status" value="1"/>
</dbReference>
<sequence>MAQKATTYGRRLVPRVLDELAETDPNRVYAAVPKSADVKDGFHDVTVADLSRCVDFMASWLDEKFGRSESFETITYIGLSDLRGPTTLLGSIKVGYKLLVPSPRNPPSVTLHLMKKTGSTKVLYAAELAPLIKPLQDLAPSFVFDAVPSFQTMLDSHPARYLYEKSFEQARDDPIVVLHSSGSTGLPKPITITHGSIGAHDNDHNLPVPDGRERADSTVFTLDGNDRRLYVILPFFHLGGFVFFMDHALLNNLTLVLGPAHVAPDAGLLTQIAQQQKLRGIMVVPAILEQLLHDPKGLDLLKSFEFVACAGAPLPGPVGDQVAKAVKMFIFIGSTETFPLPELKKGPEDWQHHEFNPNLKHEMRPYGDDTFELVILADETTKDSCPVYHNIPGESPFFTKDLFTRHPTKPDLFKYYGRRDDILVFANGEKVNPIPLEQHVQGDPLLKGVLLVGNKRTQSALLVEPRDDLDEAGRKKLIESLRPRIEEANKLVPGQGRVGKGMVFCAVSDKPFARTGKGTIVRKLTETAYEQEIEHLYSTSSLEQNFVSVDLSGTNVTKSVYERSKIIGFLRQIFKSSFAAALSFGEDEDFFAHGLDSIQTLEITGNLKHNLAKLTSSSIDWISPRTIFQNSTLVALSDVLFDFLNNGTVPETNSETARALAVSETVARHVEKLPQRPTSAIDPKTVQGSSVAIIGSTGYVGSYLLSTLMKDPDVSRVYCLNRNNDAQVRQEKSLSGFGLDYEALSSKVTFLKVELGAPRLGLGQDQWELIANTIDSIVYNSWRLDFEIGIRSFEPFLQATRDLVELSTSSSNRIRIIFVSSTSSVENMALTSVVPEKPVADPLAAMNTGYGQSKLAAEQILVAANRKTGTPVSIVRIGQVGGSSRPDAKTWADQPWISAIIQTSKTLGCFPSPVAPIDWVPVDTVATILQAVALRAAEDEPQVYNIASEPQSWSMLVDLIRQSTDIKEVVSLPEWVDRLRKISNPDLTRFPAVRLLGFYELLGSGTDSLKFATEHAQAVSGVELKPLKKELLESWLKSWGV</sequence>
<evidence type="ECO:0000313" key="6">
    <source>
        <dbReference type="EMBL" id="APX44017.1"/>
    </source>
</evidence>